<keyword evidence="2 3" id="KW-0728">SH3 domain</keyword>
<dbReference type="CDD" id="cd11861">
    <property type="entry name" value="SH3_DLG-like"/>
    <property type="match status" value="1"/>
</dbReference>
<dbReference type="InterPro" id="IPR036028">
    <property type="entry name" value="SH3-like_dom_sf"/>
</dbReference>
<dbReference type="eggNOG" id="KOG0708">
    <property type="taxonomic scope" value="Eukaryota"/>
</dbReference>
<gene>
    <name evidence="7" type="primary">20213287</name>
    <name evidence="6" type="ORF">HELRODRAFT_208518</name>
</gene>
<dbReference type="FunFam" id="3.30.63.10:FF:000001">
    <property type="entry name" value="Disks large homolog 1 isoform 2"/>
    <property type="match status" value="1"/>
</dbReference>
<dbReference type="RefSeq" id="XP_009022219.1">
    <property type="nucleotide sequence ID" value="XM_009023971.1"/>
</dbReference>
<dbReference type="GO" id="GO:0005911">
    <property type="term" value="C:cell-cell junction"/>
    <property type="evidence" value="ECO:0000318"/>
    <property type="project" value="GO_Central"/>
</dbReference>
<dbReference type="PROSITE" id="PS00856">
    <property type="entry name" value="GUANYLATE_KINASE_1"/>
    <property type="match status" value="1"/>
</dbReference>
<dbReference type="EMBL" id="AMQM01005679">
    <property type="status" value="NOT_ANNOTATED_CDS"/>
    <property type="molecule type" value="Genomic_DNA"/>
</dbReference>
<dbReference type="EnsemblMetazoa" id="HelroT101372">
    <property type="protein sequence ID" value="HelroP101372"/>
    <property type="gene ID" value="HelroG101372"/>
</dbReference>
<organism evidence="7 8">
    <name type="scientific">Helobdella robusta</name>
    <name type="common">Californian leech</name>
    <dbReference type="NCBI Taxonomy" id="6412"/>
    <lineage>
        <taxon>Eukaryota</taxon>
        <taxon>Metazoa</taxon>
        <taxon>Spiralia</taxon>
        <taxon>Lophotrochozoa</taxon>
        <taxon>Annelida</taxon>
        <taxon>Clitellata</taxon>
        <taxon>Hirudinea</taxon>
        <taxon>Rhynchobdellida</taxon>
        <taxon>Glossiphoniidae</taxon>
        <taxon>Helobdella</taxon>
    </lineage>
</organism>
<protein>
    <recommendedName>
        <fullName evidence="9">Guanylate kinase-like domain-containing protein</fullName>
    </recommendedName>
</protein>
<dbReference type="InterPro" id="IPR050716">
    <property type="entry name" value="MAGUK"/>
</dbReference>
<dbReference type="Pfam" id="PF00625">
    <property type="entry name" value="Guanylate_kin"/>
    <property type="match status" value="1"/>
</dbReference>
<reference evidence="7" key="3">
    <citation type="submission" date="2015-06" db="UniProtKB">
        <authorList>
            <consortium name="EnsemblMetazoa"/>
        </authorList>
    </citation>
    <scope>IDENTIFICATION</scope>
</reference>
<evidence type="ECO:0000256" key="3">
    <source>
        <dbReference type="PROSITE-ProRule" id="PRU00192"/>
    </source>
</evidence>
<dbReference type="Proteomes" id="UP000015101">
    <property type="component" value="Unassembled WGS sequence"/>
</dbReference>
<dbReference type="Gene3D" id="3.40.50.300">
    <property type="entry name" value="P-loop containing nucleotide triphosphate hydrolases"/>
    <property type="match status" value="1"/>
</dbReference>
<evidence type="ECO:0000313" key="8">
    <source>
        <dbReference type="Proteomes" id="UP000015101"/>
    </source>
</evidence>
<evidence type="ECO:0000256" key="2">
    <source>
        <dbReference type="ARBA" id="ARBA00022443"/>
    </source>
</evidence>
<dbReference type="SUPFAM" id="SSF52540">
    <property type="entry name" value="P-loop containing nucleoside triphosphate hydrolases"/>
    <property type="match status" value="1"/>
</dbReference>
<reference evidence="8" key="1">
    <citation type="submission" date="2012-12" db="EMBL/GenBank/DDBJ databases">
        <authorList>
            <person name="Hellsten U."/>
            <person name="Grimwood J."/>
            <person name="Chapman J.A."/>
            <person name="Shapiro H."/>
            <person name="Aerts A."/>
            <person name="Otillar R.P."/>
            <person name="Terry A.Y."/>
            <person name="Boore J.L."/>
            <person name="Simakov O."/>
            <person name="Marletaz F."/>
            <person name="Cho S.-J."/>
            <person name="Edsinger-Gonzales E."/>
            <person name="Havlak P."/>
            <person name="Kuo D.-H."/>
            <person name="Larsson T."/>
            <person name="Lv J."/>
            <person name="Arendt D."/>
            <person name="Savage R."/>
            <person name="Osoegawa K."/>
            <person name="de Jong P."/>
            <person name="Lindberg D.R."/>
            <person name="Seaver E.C."/>
            <person name="Weisblat D.A."/>
            <person name="Putnam N.H."/>
            <person name="Grigoriev I.V."/>
            <person name="Rokhsar D.S."/>
        </authorList>
    </citation>
    <scope>NUCLEOTIDE SEQUENCE</scope>
</reference>
<dbReference type="EMBL" id="AMQM01005678">
    <property type="status" value="NOT_ANNOTATED_CDS"/>
    <property type="molecule type" value="Genomic_DNA"/>
</dbReference>
<dbReference type="Gene3D" id="3.30.63.10">
    <property type="entry name" value="Guanylate Kinase phosphate binding domain"/>
    <property type="match status" value="1"/>
</dbReference>
<dbReference type="STRING" id="6412.T1ED42"/>
<dbReference type="CTD" id="20213287"/>
<dbReference type="GO" id="GO:0005886">
    <property type="term" value="C:plasma membrane"/>
    <property type="evidence" value="ECO:0000318"/>
    <property type="project" value="GO_Central"/>
</dbReference>
<evidence type="ECO:0000259" key="5">
    <source>
        <dbReference type="PROSITE" id="PS50052"/>
    </source>
</evidence>
<dbReference type="GeneID" id="20213287"/>
<dbReference type="Pfam" id="PF00018">
    <property type="entry name" value="SH3_1"/>
    <property type="match status" value="1"/>
</dbReference>
<dbReference type="InterPro" id="IPR008144">
    <property type="entry name" value="Guanylate_kin-like_dom"/>
</dbReference>
<dbReference type="EMBL" id="KB097070">
    <property type="protein sequence ID" value="ESN99882.1"/>
    <property type="molecule type" value="Genomic_DNA"/>
</dbReference>
<proteinExistence type="inferred from homology"/>
<dbReference type="SUPFAM" id="SSF50044">
    <property type="entry name" value="SH3-domain"/>
    <property type="match status" value="1"/>
</dbReference>
<evidence type="ECO:0000313" key="7">
    <source>
        <dbReference type="EnsemblMetazoa" id="HelroP101372"/>
    </source>
</evidence>
<dbReference type="KEGG" id="hro:HELRODRAFT_208518"/>
<feature type="domain" description="SH3" evidence="4">
    <location>
        <begin position="59"/>
        <end position="128"/>
    </location>
</feature>
<evidence type="ECO:0000256" key="1">
    <source>
        <dbReference type="ARBA" id="ARBA00007014"/>
    </source>
</evidence>
<dbReference type="Gene3D" id="2.30.42.10">
    <property type="match status" value="1"/>
</dbReference>
<dbReference type="InterPro" id="IPR008145">
    <property type="entry name" value="GK/Ca_channel_bsu"/>
</dbReference>
<dbReference type="InterPro" id="IPR020590">
    <property type="entry name" value="Guanylate_kinase_CS"/>
</dbReference>
<accession>T1ED42</accession>
<dbReference type="SMART" id="SM00326">
    <property type="entry name" value="SH3"/>
    <property type="match status" value="1"/>
</dbReference>
<dbReference type="PROSITE" id="PS50002">
    <property type="entry name" value="SH3"/>
    <property type="match status" value="1"/>
</dbReference>
<dbReference type="PANTHER" id="PTHR23122">
    <property type="entry name" value="MEMBRANE-ASSOCIATED GUANYLATE KINASE MAGUK"/>
    <property type="match status" value="1"/>
</dbReference>
<dbReference type="SMART" id="SM00072">
    <property type="entry name" value="GuKc"/>
    <property type="match status" value="1"/>
</dbReference>
<evidence type="ECO:0000259" key="4">
    <source>
        <dbReference type="PROSITE" id="PS50002"/>
    </source>
</evidence>
<dbReference type="InterPro" id="IPR001452">
    <property type="entry name" value="SH3_domain"/>
</dbReference>
<evidence type="ECO:0000313" key="6">
    <source>
        <dbReference type="EMBL" id="ESN99882.1"/>
    </source>
</evidence>
<dbReference type="InParanoid" id="T1ED42"/>
<name>T1ED42_HELRO</name>
<dbReference type="HOGENOM" id="CLU_001715_4_1_1"/>
<dbReference type="OMA" id="WQARRIV"/>
<sequence length="391" mass="44656">MFRARHEKAANVLKAADDVVDLVLAYNPEEYNRFEAKVYELRQQLIRSTSRLTLRTTKKKTLFVRALFDYDPSKDKDLPARGLAFCYGDILHVTNASDDEWWQARRIVPGSDDGLGIIPSKNRIERKEKTRLKNVKFLSREADGKGSLERKKKSLFGRRLSLTRSSEKSKSLDGLSQEPVSNLEEPILTYEVVVQQELQYVRPLVLVGLLKEAISGDLILEYPDLFANCLPHTTRPKRDYEVDGQDYHFVASRQQMEEDIERGLFIEAGQYNGNLYGTSLASILRVASEDKHCILDVSPNAIKRLQMNGLYPITILVKPATISTIQAWNRRLNEGEARKVYENNLKLEQSYADYLTAIVIGDQAEEVYASVKDVIWNQSSSYIWVPADPFS</sequence>
<dbReference type="PROSITE" id="PS50052">
    <property type="entry name" value="GUANYLATE_KINASE_2"/>
    <property type="match status" value="1"/>
</dbReference>
<evidence type="ECO:0008006" key="9">
    <source>
        <dbReference type="Google" id="ProtNLM"/>
    </source>
</evidence>
<dbReference type="Gene3D" id="2.30.30.40">
    <property type="entry name" value="SH3 Domains"/>
    <property type="match status" value="2"/>
</dbReference>
<dbReference type="OrthoDB" id="78824at2759"/>
<keyword evidence="8" id="KW-1185">Reference proteome</keyword>
<comment type="similarity">
    <text evidence="1">Belongs to the MAGUK family.</text>
</comment>
<dbReference type="InterPro" id="IPR036034">
    <property type="entry name" value="PDZ_sf"/>
</dbReference>
<dbReference type="AlphaFoldDB" id="T1ED42"/>
<dbReference type="InterPro" id="IPR027417">
    <property type="entry name" value="P-loop_NTPase"/>
</dbReference>
<reference evidence="6 8" key="2">
    <citation type="journal article" date="2013" name="Nature">
        <title>Insights into bilaterian evolution from three spiralian genomes.</title>
        <authorList>
            <person name="Simakov O."/>
            <person name="Marletaz F."/>
            <person name="Cho S.J."/>
            <person name="Edsinger-Gonzales E."/>
            <person name="Havlak P."/>
            <person name="Hellsten U."/>
            <person name="Kuo D.H."/>
            <person name="Larsson T."/>
            <person name="Lv J."/>
            <person name="Arendt D."/>
            <person name="Savage R."/>
            <person name="Osoegawa K."/>
            <person name="de Jong P."/>
            <person name="Grimwood J."/>
            <person name="Chapman J.A."/>
            <person name="Shapiro H."/>
            <person name="Aerts A."/>
            <person name="Otillar R.P."/>
            <person name="Terry A.Y."/>
            <person name="Boore J.L."/>
            <person name="Grigoriev I.V."/>
            <person name="Lindberg D.R."/>
            <person name="Seaver E.C."/>
            <person name="Weisblat D.A."/>
            <person name="Putnam N.H."/>
            <person name="Rokhsar D.S."/>
        </authorList>
    </citation>
    <scope>NUCLEOTIDE SEQUENCE</scope>
</reference>
<feature type="domain" description="Guanylate kinase-like" evidence="5">
    <location>
        <begin position="201"/>
        <end position="376"/>
    </location>
</feature>